<evidence type="ECO:0000259" key="2">
    <source>
        <dbReference type="Pfam" id="PF12705"/>
    </source>
</evidence>
<feature type="region of interest" description="Disordered" evidence="1">
    <location>
        <begin position="963"/>
        <end position="1035"/>
    </location>
</feature>
<feature type="compositionally biased region" description="Low complexity" evidence="1">
    <location>
        <begin position="1013"/>
        <end position="1026"/>
    </location>
</feature>
<dbReference type="SUPFAM" id="SSF52980">
    <property type="entry name" value="Restriction endonuclease-like"/>
    <property type="match status" value="1"/>
</dbReference>
<keyword evidence="3" id="KW-0378">Hydrolase</keyword>
<feature type="compositionally biased region" description="Pro residues" evidence="1">
    <location>
        <begin position="680"/>
        <end position="690"/>
    </location>
</feature>
<dbReference type="AlphaFoldDB" id="A0A0E9MN80"/>
<dbReference type="InterPro" id="IPR038726">
    <property type="entry name" value="PDDEXK_AddAB-type"/>
</dbReference>
<keyword evidence="3" id="KW-0547">Nucleotide-binding</keyword>
<dbReference type="Proteomes" id="UP000033202">
    <property type="component" value="Unassembled WGS sequence"/>
</dbReference>
<dbReference type="Pfam" id="PF12705">
    <property type="entry name" value="PDDEXK_1"/>
    <property type="match status" value="1"/>
</dbReference>
<dbReference type="Gene3D" id="3.90.320.10">
    <property type="match status" value="1"/>
</dbReference>
<dbReference type="InterPro" id="IPR011604">
    <property type="entry name" value="PDDEXK-like_dom_sf"/>
</dbReference>
<dbReference type="STRING" id="1219043.SCH01S_21_00530"/>
<proteinExistence type="predicted"/>
<evidence type="ECO:0000313" key="3">
    <source>
        <dbReference type="EMBL" id="GAO38866.1"/>
    </source>
</evidence>
<sequence>MIRPSVYTIPPHRSFADALAAGLMAREGRDRLTLARGLVLVPNNRAARAIQDAFVRRADGGLLLPRLVPIGDPELDERIGAFLDPIDEEPIPPAVDPLQRQLILARLIEESGGARGGEAMRLAAELARTLDQLYVEDVPPQRLREVDVGELTEHWARSLQLFELVLDRWPKELARLGRIDLAERRNRLLQRVAKRWRTAPPAGFVVAAGISTAAPAVAGVLKTIAFMPNGRLIFDALDTAMPEVQWATLGPHRPDPETGIAERPVETHPQYHLKLLLDRMGVSRGEVERWRWGGGHAARAGRSRLISNALAPARFTTEWTDLPRKERDRSGVELLEVATPADEAQAVALALRGALETPGRTAALVTPDRGLAQRVSAHLKRWGIDADDSAGVPLSVTPPGTLLLAIVEAAAERFAPVPLLALLKHPLVQAGEGRAEWLEQVRRLDRELRGPRPAPGLAHLPETVATERARAWLGPLEDAFSGENSLVSLLAAVRETAERLAGDEVWAKPAGRAAAELLTGLEEYGPEGPGRIETDALGPMLTELMNGVAVRPPQGGHPRIFIRGLIEARLQQADLTILAGLNEGTWPALPSPDPWLAPRIRAELGLPGLETRIGLAAHSFAGALGAPQVLITRARRDARGPAVASRFWLRLEALTGGLPRAERLKHWAQALDGVEEPRPSPRPAPAPPVGDRPKRLSVTDLDRLKADPFAFYAKAMLRLFPLDMVDADPTAAWRGTAVHLVLQQWAEEDDCDPTKLRPRAEAFLAGADAHPLMRALWEPRLIEAIDWIAAEMAERKAEGHKVLAVECQGELDVFGVTLKGIADRIDRRPDGSLVIIDYKTGNAPSPKQVSSGYAQQLGLIGLMAERGAFDGVSGTAGAFEYWSLARNTQDGFGKIVSPVDPAGKGGRIFTDQFVARAASNLQGAVERWLTGAEPFTAKLHPEHAPYGDYDQLMRLDEWYGRDASPSPLAGEGDSAKPSGSNRVDHAPHGPGTAGGSSGPMLGAERSAASVEKLSPSPSHSPAASGPLPLPQGERG</sequence>
<feature type="domain" description="PD-(D/E)XK endonuclease-like" evidence="2">
    <location>
        <begin position="695"/>
        <end position="899"/>
    </location>
</feature>
<keyword evidence="4" id="KW-1185">Reference proteome</keyword>
<evidence type="ECO:0000313" key="4">
    <source>
        <dbReference type="Proteomes" id="UP000033202"/>
    </source>
</evidence>
<evidence type="ECO:0000256" key="1">
    <source>
        <dbReference type="SAM" id="MobiDB-lite"/>
    </source>
</evidence>
<feature type="region of interest" description="Disordered" evidence="1">
    <location>
        <begin position="672"/>
        <end position="695"/>
    </location>
</feature>
<dbReference type="InterPro" id="IPR011335">
    <property type="entry name" value="Restrct_endonuc-II-like"/>
</dbReference>
<dbReference type="EMBL" id="BBWU01000021">
    <property type="protein sequence ID" value="GAO38866.1"/>
    <property type="molecule type" value="Genomic_DNA"/>
</dbReference>
<reference evidence="3 4" key="1">
    <citation type="submission" date="2015-04" db="EMBL/GenBank/DDBJ databases">
        <title>Whole genome shotgun sequence of Sphingomonas changbaiensis NBRC 104936.</title>
        <authorList>
            <person name="Katano-Makiyama Y."/>
            <person name="Hosoyama A."/>
            <person name="Hashimoto M."/>
            <person name="Noguchi M."/>
            <person name="Tsuchikane K."/>
            <person name="Ohji S."/>
            <person name="Yamazoe A."/>
            <person name="Ichikawa N."/>
            <person name="Kimura A."/>
            <person name="Fujita N."/>
        </authorList>
    </citation>
    <scope>NUCLEOTIDE SEQUENCE [LARGE SCALE GENOMIC DNA]</scope>
    <source>
        <strain evidence="3 4">NBRC 104936</strain>
    </source>
</reference>
<dbReference type="InterPro" id="IPR027417">
    <property type="entry name" value="P-loop_NTPase"/>
</dbReference>
<keyword evidence="3" id="KW-0347">Helicase</keyword>
<dbReference type="SUPFAM" id="SSF52540">
    <property type="entry name" value="P-loop containing nucleoside triphosphate hydrolases"/>
    <property type="match status" value="1"/>
</dbReference>
<comment type="caution">
    <text evidence="3">The sequence shown here is derived from an EMBL/GenBank/DDBJ whole genome shotgun (WGS) entry which is preliminary data.</text>
</comment>
<gene>
    <name evidence="3" type="primary">addB</name>
    <name evidence="3" type="ORF">SCH01S_21_00530</name>
</gene>
<name>A0A0E9MN80_9SPHN</name>
<dbReference type="GO" id="GO:0004386">
    <property type="term" value="F:helicase activity"/>
    <property type="evidence" value="ECO:0007669"/>
    <property type="project" value="UniProtKB-KW"/>
</dbReference>
<organism evidence="3 4">
    <name type="scientific">Sphingomonas changbaiensis NBRC 104936</name>
    <dbReference type="NCBI Taxonomy" id="1219043"/>
    <lineage>
        <taxon>Bacteria</taxon>
        <taxon>Pseudomonadati</taxon>
        <taxon>Pseudomonadota</taxon>
        <taxon>Alphaproteobacteria</taxon>
        <taxon>Sphingomonadales</taxon>
        <taxon>Sphingomonadaceae</taxon>
        <taxon>Sphingomonas</taxon>
    </lineage>
</organism>
<accession>A0A0E9MN80</accession>
<protein>
    <submittedName>
        <fullName evidence="3">Double-strand break repair helicase B</fullName>
    </submittedName>
</protein>
<keyword evidence="3" id="KW-0067">ATP-binding</keyword>
<dbReference type="RefSeq" id="WP_245612161.1">
    <property type="nucleotide sequence ID" value="NZ_BBWU01000021.1"/>
</dbReference>